<reference evidence="1 2" key="1">
    <citation type="journal article" date="2010" name="Stand. Genomic Sci.">
        <title>Complete genome sequence of Coraliomargarita akajimensis type strain (04OKA010-24).</title>
        <authorList>
            <person name="Mavromatis K."/>
            <person name="Abt B."/>
            <person name="Brambilla E."/>
            <person name="Lapidus A."/>
            <person name="Copeland A."/>
            <person name="Deshpande S."/>
            <person name="Nolan M."/>
            <person name="Lucas S."/>
            <person name="Tice H."/>
            <person name="Cheng J.F."/>
            <person name="Han C."/>
            <person name="Detter J.C."/>
            <person name="Woyke T."/>
            <person name="Goodwin L."/>
            <person name="Pitluck S."/>
            <person name="Held B."/>
            <person name="Brettin T."/>
            <person name="Tapia R."/>
            <person name="Ivanova N."/>
            <person name="Mikhailova N."/>
            <person name="Pati A."/>
            <person name="Liolios K."/>
            <person name="Chen A."/>
            <person name="Palaniappan K."/>
            <person name="Land M."/>
            <person name="Hauser L."/>
            <person name="Chang Y.J."/>
            <person name="Jeffries C.D."/>
            <person name="Rohde M."/>
            <person name="Goker M."/>
            <person name="Bristow J."/>
            <person name="Eisen J.A."/>
            <person name="Markowitz V."/>
            <person name="Hugenholtz P."/>
            <person name="Klenk H.P."/>
            <person name="Kyrpides N.C."/>
        </authorList>
    </citation>
    <scope>NUCLEOTIDE SEQUENCE [LARGE SCALE GENOMIC DNA]</scope>
    <source>
        <strain evidence="2">DSM 45221 / IAM 15411 / JCM 23193 / KCTC 12865</strain>
    </source>
</reference>
<dbReference type="EMBL" id="CP001998">
    <property type="protein sequence ID" value="ADE53900.1"/>
    <property type="molecule type" value="Genomic_DNA"/>
</dbReference>
<sequence>MSRLHRRLVDGLRQSLIAPFLADDTPQSLQPILGDTWDILDRCGNSSGLRDNFTGNLFGDHCWPQINQSSTEGTARSLVFSLLGYPAVLLLRGNARYLFDLLVPSRI</sequence>
<dbReference type="AlphaFoldDB" id="D5EQD2"/>
<dbReference type="KEGG" id="caa:Caka_0878"/>
<dbReference type="HOGENOM" id="CLU_2205605_0_0_0"/>
<gene>
    <name evidence="1" type="ordered locus">Caka_0878</name>
</gene>
<keyword evidence="2" id="KW-1185">Reference proteome</keyword>
<proteinExistence type="predicted"/>
<evidence type="ECO:0000313" key="2">
    <source>
        <dbReference type="Proteomes" id="UP000000925"/>
    </source>
</evidence>
<name>D5EQD2_CORAD</name>
<protein>
    <submittedName>
        <fullName evidence="1">Uncharacterized protein</fullName>
    </submittedName>
</protein>
<organism evidence="1 2">
    <name type="scientific">Coraliomargarita akajimensis (strain DSM 45221 / IAM 15411 / JCM 23193 / KCTC 12865 / 04OKA010-24)</name>
    <dbReference type="NCBI Taxonomy" id="583355"/>
    <lineage>
        <taxon>Bacteria</taxon>
        <taxon>Pseudomonadati</taxon>
        <taxon>Verrucomicrobiota</taxon>
        <taxon>Opitutia</taxon>
        <taxon>Puniceicoccales</taxon>
        <taxon>Coraliomargaritaceae</taxon>
        <taxon>Coraliomargarita</taxon>
    </lineage>
</organism>
<evidence type="ECO:0000313" key="1">
    <source>
        <dbReference type="EMBL" id="ADE53900.1"/>
    </source>
</evidence>
<accession>D5EQD2</accession>
<dbReference type="Proteomes" id="UP000000925">
    <property type="component" value="Chromosome"/>
</dbReference>